<protein>
    <recommendedName>
        <fullName evidence="5">Helicase ATP-binding domain-containing protein</fullName>
    </recommendedName>
</protein>
<feature type="domain" description="Helicase ATP-binding" evidence="5">
    <location>
        <begin position="216"/>
        <end position="518"/>
    </location>
</feature>
<keyword evidence="7" id="KW-1185">Reference proteome</keyword>
<reference evidence="6" key="1">
    <citation type="submission" date="2024-01" db="EMBL/GenBank/DDBJ databases">
        <title>First draft genome sequence data of TA4-1, the type strain of Gram-positive actinobacterium Streptomyces chiangmaiensis.</title>
        <authorList>
            <person name="Yasawong M."/>
            <person name="Nantapong N."/>
        </authorList>
    </citation>
    <scope>NUCLEOTIDE SEQUENCE</scope>
    <source>
        <strain evidence="6">TA4-1</strain>
    </source>
</reference>
<comment type="caution">
    <text evidence="6">The sequence shown here is derived from an EMBL/GenBank/DDBJ whole genome shotgun (WGS) entry which is preliminary data.</text>
</comment>
<dbReference type="SUPFAM" id="SSF52540">
    <property type="entry name" value="P-loop containing nucleoside triphosphate hydrolases"/>
    <property type="match status" value="1"/>
</dbReference>
<evidence type="ECO:0000259" key="5">
    <source>
        <dbReference type="PROSITE" id="PS51193"/>
    </source>
</evidence>
<dbReference type="InterPro" id="IPR027417">
    <property type="entry name" value="P-loop_NTPase"/>
</dbReference>
<accession>A0ABU7FR56</accession>
<dbReference type="EMBL" id="JAYWVC010000166">
    <property type="protein sequence ID" value="MED7826590.1"/>
    <property type="molecule type" value="Genomic_DNA"/>
</dbReference>
<sequence length="1107" mass="121982">MSSTAGSRSATVPLVVRAAVLLAARLFPNRAPQEESAWRQVTRLDDAHFLLSGHLPWWEQWPTLSEADRLRVARLLRRRPASLAHRSVFREEAAQVAAAGAGAEFAAADEDGQVVVMPAADSGARIDDLLAEIDDHVAHTARARRRQPAAPGRYFSELRINDPLSPSRRAVGVHYDLRIGQPGKTSAAVLQDSTDLDDLRIPLSDLERLAERLDTAYGEQHRVKAVADLREHLHRADGSALGEEFHAQAGATRVLHAPTGLGKNIASELIALWCARRGLTAAVVVPQNAQVMQAVARLRRDAKTLRRTDKEKKEADGGRMPVVVPLISTRGMQKLAEDTAGSVHDDAEHREWVFGEMSYGCALTAHAAPESRGVELWDPGNEPCDQLKDSSSKTRCCPWRATCGKFRHHRAALDADILVTNHTNFLIGRVHVPLNDRGVERRDVTVEELLLRRAHVVMMDEVDALQAKAFDEGAKSVLLARYGSPSSPVRELEEQFSRHCLRLSREVEEYLHPKIKRLSWLAETYVSHLARGAITPDRERRRLVVPRRWDAMLAHRIFKLKPGDRPSEVHMRTVNRLFTKAGELEEGDEVEGLEELRAVLSSLTDLSDDGSLSADTLAELADRFREVTTDPAPQDAAAANASPKDTTEDALPEDVTDLVQYAARRAFLEKIREILRQIVGVAPALQGAGMTASNELAEVLSSHVPWRAAPYGPLGRPLFAFSEHFNDQDLAATTLTLKSFVGDPHSHISHLGDVTALAHGGRRRVVIGLSATAHMPRAPRHHLLTPPSWYVPDDINGSLSAVLDKVQHEDGQWARISGLRGQRREDAYGQMGAALWPRLDAELAEVAADPARAHRAHVLVAFEAYSAGPLLAQGLISAGAPAGKICVAVRPQEVPRYEKHPPGWVPVPADRLEQFPFHVGHGRCRFLLAPMARVERGLNIVDQGGRSLLHVACLVVRPVLVMEEPAVLLAMVNSLAYRDAPPPGGEPARALEQLRLSAGRTFEEIRRGSHYFKDLGEDVKTAIVAEILTRLIQLGGRTRRGGDHGSLHLADAAFTETATDSTLPHLLSTLRTEWQRRDEWDLIDRIYRSTLDVLLSLADHDIPGESP</sequence>
<dbReference type="Proteomes" id="UP001333996">
    <property type="component" value="Unassembled WGS sequence"/>
</dbReference>
<evidence type="ECO:0000256" key="4">
    <source>
        <dbReference type="SAM" id="MobiDB-lite"/>
    </source>
</evidence>
<evidence type="ECO:0000256" key="3">
    <source>
        <dbReference type="ARBA" id="ARBA00022840"/>
    </source>
</evidence>
<dbReference type="PROSITE" id="PS51193">
    <property type="entry name" value="HELICASE_ATP_BIND_2"/>
    <property type="match status" value="1"/>
</dbReference>
<keyword evidence="2" id="KW-0378">Hydrolase</keyword>
<proteinExistence type="predicted"/>
<dbReference type="InterPro" id="IPR014013">
    <property type="entry name" value="Helic_SF1/SF2_ATP-bd_DinG/Rad3"/>
</dbReference>
<evidence type="ECO:0000313" key="7">
    <source>
        <dbReference type="Proteomes" id="UP001333996"/>
    </source>
</evidence>
<keyword evidence="3" id="KW-0067">ATP-binding</keyword>
<feature type="region of interest" description="Disordered" evidence="4">
    <location>
        <begin position="627"/>
        <end position="651"/>
    </location>
</feature>
<keyword evidence="1" id="KW-0547">Nucleotide-binding</keyword>
<organism evidence="6 7">
    <name type="scientific">Streptomyces chiangmaiensis</name>
    <dbReference type="NCBI Taxonomy" id="766497"/>
    <lineage>
        <taxon>Bacteria</taxon>
        <taxon>Bacillati</taxon>
        <taxon>Actinomycetota</taxon>
        <taxon>Actinomycetes</taxon>
        <taxon>Kitasatosporales</taxon>
        <taxon>Streptomycetaceae</taxon>
        <taxon>Streptomyces</taxon>
    </lineage>
</organism>
<evidence type="ECO:0000313" key="6">
    <source>
        <dbReference type="EMBL" id="MED7826590.1"/>
    </source>
</evidence>
<evidence type="ECO:0000256" key="1">
    <source>
        <dbReference type="ARBA" id="ARBA00022741"/>
    </source>
</evidence>
<name>A0ABU7FR56_9ACTN</name>
<evidence type="ECO:0000256" key="2">
    <source>
        <dbReference type="ARBA" id="ARBA00022801"/>
    </source>
</evidence>
<feature type="compositionally biased region" description="Low complexity" evidence="4">
    <location>
        <begin position="629"/>
        <end position="644"/>
    </location>
</feature>
<gene>
    <name evidence="6" type="ORF">VXC91_32760</name>
</gene>
<dbReference type="RefSeq" id="WP_329510986.1">
    <property type="nucleotide sequence ID" value="NZ_BAAAYZ010000231.1"/>
</dbReference>
<dbReference type="Gene3D" id="3.40.50.300">
    <property type="entry name" value="P-loop containing nucleotide triphosphate hydrolases"/>
    <property type="match status" value="1"/>
</dbReference>